<dbReference type="AlphaFoldDB" id="A0A6A7N4M1"/>
<dbReference type="PANTHER" id="PTHR34408:SF1">
    <property type="entry name" value="GLYCOSYL HYDROLASE FAMILY 19 DOMAIN-CONTAINING PROTEIN HI_1415"/>
    <property type="match status" value="1"/>
</dbReference>
<dbReference type="InterPro" id="IPR052354">
    <property type="entry name" value="Cell_Wall_Dynamics_Protein"/>
</dbReference>
<dbReference type="InterPro" id="IPR023346">
    <property type="entry name" value="Lysozyme-like_dom_sf"/>
</dbReference>
<sequence>MSHLTKDQLAAMLEQKNRQDLAALWIEPVRQAMDEWEINTDARVAAFLAQVIHESASFNQLAENLNYTAIRLCKVWPKRFETIEAAQPFANNPERLANLVYASRMGNGDERSGDGYRYRGRGLIQLTGRENYTRCGLAIRQDLLATPDLLLQPAAASRSAAWFWKSHGLNELADPRPDGDAVTDFGRITKIINGGDHGLQARIVLWQRLQEILADV</sequence>
<organism evidence="2 3">
    <name type="scientific">Rugamonas aquatica</name>
    <dbReference type="NCBI Taxonomy" id="2743357"/>
    <lineage>
        <taxon>Bacteria</taxon>
        <taxon>Pseudomonadati</taxon>
        <taxon>Pseudomonadota</taxon>
        <taxon>Betaproteobacteria</taxon>
        <taxon>Burkholderiales</taxon>
        <taxon>Oxalobacteraceae</taxon>
        <taxon>Telluria group</taxon>
        <taxon>Rugamonas</taxon>
    </lineage>
</organism>
<dbReference type="GO" id="GO:0004568">
    <property type="term" value="F:chitinase activity"/>
    <property type="evidence" value="ECO:0007669"/>
    <property type="project" value="InterPro"/>
</dbReference>
<reference evidence="2 3" key="1">
    <citation type="submission" date="2019-10" db="EMBL/GenBank/DDBJ databases">
        <title>Two novel species isolated from a subtropical stream in China.</title>
        <authorList>
            <person name="Lu H."/>
        </authorList>
    </citation>
    <scope>NUCLEOTIDE SEQUENCE [LARGE SCALE GENOMIC DNA]</scope>
    <source>
        <strain evidence="2 3">FT29W</strain>
    </source>
</reference>
<protein>
    <submittedName>
        <fullName evidence="2">Glycoside hydrolase family 19 protein</fullName>
    </submittedName>
</protein>
<comment type="caution">
    <text evidence="2">The sequence shown here is derived from an EMBL/GenBank/DDBJ whole genome shotgun (WGS) entry which is preliminary data.</text>
</comment>
<dbReference type="RefSeq" id="WP_152839200.1">
    <property type="nucleotide sequence ID" value="NZ_WHUG01000006.1"/>
</dbReference>
<evidence type="ECO:0000313" key="2">
    <source>
        <dbReference type="EMBL" id="MQA39966.1"/>
    </source>
</evidence>
<dbReference type="InterPro" id="IPR000726">
    <property type="entry name" value="Glyco_hydro_19_cat"/>
</dbReference>
<proteinExistence type="predicted"/>
<dbReference type="Gene3D" id="1.10.530.10">
    <property type="match status" value="1"/>
</dbReference>
<dbReference type="GO" id="GO:0016998">
    <property type="term" value="P:cell wall macromolecule catabolic process"/>
    <property type="evidence" value="ECO:0007669"/>
    <property type="project" value="InterPro"/>
</dbReference>
<dbReference type="SUPFAM" id="SSF53955">
    <property type="entry name" value="Lysozyme-like"/>
    <property type="match status" value="1"/>
</dbReference>
<dbReference type="Pfam" id="PF00182">
    <property type="entry name" value="Glyco_hydro_19"/>
    <property type="match status" value="1"/>
</dbReference>
<gene>
    <name evidence="2" type="ORF">GEV02_17590</name>
</gene>
<accession>A0A6A7N4M1</accession>
<dbReference type="EMBL" id="WHUG01000006">
    <property type="protein sequence ID" value="MQA39966.1"/>
    <property type="molecule type" value="Genomic_DNA"/>
</dbReference>
<dbReference type="GO" id="GO:0006032">
    <property type="term" value="P:chitin catabolic process"/>
    <property type="evidence" value="ECO:0007669"/>
    <property type="project" value="InterPro"/>
</dbReference>
<name>A0A6A7N4M1_9BURK</name>
<dbReference type="Proteomes" id="UP000440498">
    <property type="component" value="Unassembled WGS sequence"/>
</dbReference>
<dbReference type="PANTHER" id="PTHR34408">
    <property type="entry name" value="FAMILY PROTEIN, PUTATIVE-RELATED"/>
    <property type="match status" value="1"/>
</dbReference>
<keyword evidence="2" id="KW-0378">Hydrolase</keyword>
<feature type="domain" description="Glycoside hydrolase family 19 catalytic" evidence="1">
    <location>
        <begin position="113"/>
        <end position="168"/>
    </location>
</feature>
<evidence type="ECO:0000313" key="3">
    <source>
        <dbReference type="Proteomes" id="UP000440498"/>
    </source>
</evidence>
<keyword evidence="3" id="KW-1185">Reference proteome</keyword>
<evidence type="ECO:0000259" key="1">
    <source>
        <dbReference type="Pfam" id="PF00182"/>
    </source>
</evidence>